<gene>
    <name evidence="1" type="ORF">GOQ30_04065</name>
</gene>
<dbReference type="OrthoDB" id="1418830at2"/>
<name>A0A6I4IJW4_9FLAO</name>
<protein>
    <submittedName>
        <fullName evidence="1">Uncharacterized protein</fullName>
    </submittedName>
</protein>
<dbReference type="RefSeq" id="WP_140996731.1">
    <property type="nucleotide sequence ID" value="NZ_VDCZ01000002.1"/>
</dbReference>
<organism evidence="1 2">
    <name type="scientific">Flavobacterium profundi</name>
    <dbReference type="NCBI Taxonomy" id="1774945"/>
    <lineage>
        <taxon>Bacteria</taxon>
        <taxon>Pseudomonadati</taxon>
        <taxon>Bacteroidota</taxon>
        <taxon>Flavobacteriia</taxon>
        <taxon>Flavobacteriales</taxon>
        <taxon>Flavobacteriaceae</taxon>
        <taxon>Flavobacterium</taxon>
    </lineage>
</organism>
<sequence>MYAAKKTNLLSEGIDEYFNYDFFKWEDKNVWGYEWFHELPDNRYSSSFTKVVYYVYSTNPDGTDKDQLYRLHVLMFHGDNKNFDYILTKRLETASEGEISGSLYSYTYKKDIDFEKLKKDIKEVLKGNLQPNITTTTTIKKTANNLSSNYLFSHQIKHRATPCFRYHTMHWWFRIIL</sequence>
<keyword evidence="2" id="KW-1185">Reference proteome</keyword>
<evidence type="ECO:0000313" key="2">
    <source>
        <dbReference type="Proteomes" id="UP000431264"/>
    </source>
</evidence>
<dbReference type="Proteomes" id="UP000431264">
    <property type="component" value="Unassembled WGS sequence"/>
</dbReference>
<dbReference type="EMBL" id="WQLW01000002">
    <property type="protein sequence ID" value="MVO08339.1"/>
    <property type="molecule type" value="Genomic_DNA"/>
</dbReference>
<reference evidence="2" key="1">
    <citation type="submission" date="2019-05" db="EMBL/GenBank/DDBJ databases">
        <title>Flavobacterium profundi sp. nov., isolated from a deep-sea seamount.</title>
        <authorList>
            <person name="Zhang D.-C."/>
        </authorList>
    </citation>
    <scope>NUCLEOTIDE SEQUENCE [LARGE SCALE GENOMIC DNA]</scope>
    <source>
        <strain evidence="2">TP390</strain>
    </source>
</reference>
<comment type="caution">
    <text evidence="1">The sequence shown here is derived from an EMBL/GenBank/DDBJ whole genome shotgun (WGS) entry which is preliminary data.</text>
</comment>
<proteinExistence type="predicted"/>
<accession>A0A6I4IJW4</accession>
<evidence type="ECO:0000313" key="1">
    <source>
        <dbReference type="EMBL" id="MVO08339.1"/>
    </source>
</evidence>
<dbReference type="AlphaFoldDB" id="A0A6I4IJW4"/>